<dbReference type="PANTHER" id="PTHR24096">
    <property type="entry name" value="LONG-CHAIN-FATTY-ACID--COA LIGASE"/>
    <property type="match status" value="1"/>
</dbReference>
<dbReference type="Gene3D" id="3.30.300.30">
    <property type="match status" value="1"/>
</dbReference>
<dbReference type="GeneID" id="6755386"/>
<comment type="similarity">
    <text evidence="1">Belongs to the ATP-dependent AMP-binding enzyme family.</text>
</comment>
<keyword evidence="6" id="KW-0455">Luminescence</keyword>
<dbReference type="InterPro" id="IPR042099">
    <property type="entry name" value="ANL_N_sf"/>
</dbReference>
<keyword evidence="5" id="KW-0067">ATP-binding</keyword>
<dbReference type="Gene3D" id="3.40.50.12780">
    <property type="entry name" value="N-terminal domain of ligase-like"/>
    <property type="match status" value="1"/>
</dbReference>
<dbReference type="OrthoDB" id="10253869at2759"/>
<dbReference type="Proteomes" id="UP000009022">
    <property type="component" value="Unassembled WGS sequence"/>
</dbReference>
<dbReference type="InterPro" id="IPR020845">
    <property type="entry name" value="AMP-binding_CS"/>
</dbReference>
<dbReference type="FunFam" id="3.30.300.30:FF:000007">
    <property type="entry name" value="4-coumarate--CoA ligase 2"/>
    <property type="match status" value="1"/>
</dbReference>
<dbReference type="EMBL" id="DS985247">
    <property type="protein sequence ID" value="EDV23263.1"/>
    <property type="molecule type" value="Genomic_DNA"/>
</dbReference>
<feature type="domain" description="AMP-binding enzyme C-terminal" evidence="11">
    <location>
        <begin position="439"/>
        <end position="516"/>
    </location>
</feature>
<dbReference type="PANTHER" id="PTHR24096:SF422">
    <property type="entry name" value="BCDNA.GH02901"/>
    <property type="match status" value="1"/>
</dbReference>
<evidence type="ECO:0000259" key="10">
    <source>
        <dbReference type="Pfam" id="PF00501"/>
    </source>
</evidence>
<dbReference type="OMA" id="YMMRRFD"/>
<dbReference type="Pfam" id="PF00501">
    <property type="entry name" value="AMP-binding"/>
    <property type="match status" value="1"/>
</dbReference>
<dbReference type="PhylomeDB" id="B3S1W4"/>
<evidence type="ECO:0000313" key="12">
    <source>
        <dbReference type="EMBL" id="EDV23263.1"/>
    </source>
</evidence>
<dbReference type="PROSITE" id="PS00455">
    <property type="entry name" value="AMP_BINDING"/>
    <property type="match status" value="1"/>
</dbReference>
<evidence type="ECO:0000256" key="6">
    <source>
        <dbReference type="ARBA" id="ARBA00023223"/>
    </source>
</evidence>
<dbReference type="SUPFAM" id="SSF56801">
    <property type="entry name" value="Acetyl-CoA synthetase-like"/>
    <property type="match status" value="1"/>
</dbReference>
<dbReference type="EC" id="1.13.12.7" evidence="2"/>
<evidence type="ECO:0000256" key="7">
    <source>
        <dbReference type="ARBA" id="ARBA00023262"/>
    </source>
</evidence>
<keyword evidence="13" id="KW-1185">Reference proteome</keyword>
<evidence type="ECO:0000256" key="8">
    <source>
        <dbReference type="ARBA" id="ARBA00048497"/>
    </source>
</evidence>
<dbReference type="InterPro" id="IPR025110">
    <property type="entry name" value="AMP-bd_C"/>
</dbReference>
<feature type="domain" description="AMP-dependent synthetase/ligase" evidence="10">
    <location>
        <begin position="31"/>
        <end position="388"/>
    </location>
</feature>
<proteinExistence type="inferred from homology"/>
<dbReference type="InterPro" id="IPR000873">
    <property type="entry name" value="AMP-dep_synth/lig_dom"/>
</dbReference>
<evidence type="ECO:0000256" key="9">
    <source>
        <dbReference type="SAM" id="Phobius"/>
    </source>
</evidence>
<keyword evidence="9" id="KW-0472">Membrane</keyword>
<evidence type="ECO:0000256" key="5">
    <source>
        <dbReference type="ARBA" id="ARBA00022840"/>
    </source>
</evidence>
<reference evidence="12 13" key="1">
    <citation type="journal article" date="2008" name="Nature">
        <title>The Trichoplax genome and the nature of placozoans.</title>
        <authorList>
            <person name="Srivastava M."/>
            <person name="Begovic E."/>
            <person name="Chapman J."/>
            <person name="Putnam N.H."/>
            <person name="Hellsten U."/>
            <person name="Kawashima T."/>
            <person name="Kuo A."/>
            <person name="Mitros T."/>
            <person name="Salamov A."/>
            <person name="Carpenter M.L."/>
            <person name="Signorovitch A.Y."/>
            <person name="Moreno M.A."/>
            <person name="Kamm K."/>
            <person name="Grimwood J."/>
            <person name="Schmutz J."/>
            <person name="Shapiro H."/>
            <person name="Grigoriev I.V."/>
            <person name="Buss L.W."/>
            <person name="Schierwater B."/>
            <person name="Dellaporta S.L."/>
            <person name="Rokhsar D.S."/>
        </authorList>
    </citation>
    <scope>NUCLEOTIDE SEQUENCE [LARGE SCALE GENOMIC DNA]</scope>
    <source>
        <strain evidence="12 13">Grell-BS-1999</strain>
    </source>
</reference>
<dbReference type="AlphaFoldDB" id="B3S1W4"/>
<dbReference type="GO" id="GO:0005524">
    <property type="term" value="F:ATP binding"/>
    <property type="evidence" value="ECO:0007669"/>
    <property type="project" value="UniProtKB-KW"/>
</dbReference>
<dbReference type="FunFam" id="3.40.50.12780:FF:000003">
    <property type="entry name" value="Long-chain-fatty-acid--CoA ligase FadD"/>
    <property type="match status" value="1"/>
</dbReference>
<evidence type="ECO:0000259" key="11">
    <source>
        <dbReference type="Pfam" id="PF13193"/>
    </source>
</evidence>
<evidence type="ECO:0000256" key="4">
    <source>
        <dbReference type="ARBA" id="ARBA00022741"/>
    </source>
</evidence>
<keyword evidence="7" id="KW-0599">Photoprotein</keyword>
<dbReference type="GO" id="GO:0016405">
    <property type="term" value="F:CoA-ligase activity"/>
    <property type="evidence" value="ECO:0000318"/>
    <property type="project" value="GO_Central"/>
</dbReference>
<sequence>MAALRSKYGDIHIPDNMSFYDFVSRRFDINASKPALTDGITGETYTYGQLKQMIQRCASALTRLGFQSGDIMSIVSLNSLDWSIIFFAVIALGGIVTTCSPLFTPEELKYQLEDANAKYVIVSECAASKVNKTNHPFRHKFIFGHAEGYIPYSSLIRDSGNQFPTLVVIKPKSHLCIIPYSSGTTGLPKGVMLTHYNLVANLTQYTYRGMRSADDVDPSVLCVLPFYHILGMCSILSLSLSSGSRVVILPRFQPHSFLAAIEKFQVTRVAIVPPLALFLLNSPLVDQYNLSSLKNITSGAAPLDTQLMERVKMKLNLDRFTQGYGMTETGPTTIINHFCKANTKLGSVGKLMPSTYCKVVDLMTHQILPANVAGEIWIKGPQVMVGYLNKPQQTRETINSEGWLKTGDIGYYDEDEDFYIIDRLKDLIKYKGHQVAPAELEALLKSFDYIADAAVIGIPDTVAGEIPRAYVILKDKEAAITPQQIQDEVASRVAPHKKLRGGIEITTFIPKLASGKILRRQLKDKYKTQALCCKL</sequence>
<protein>
    <recommendedName>
        <fullName evidence="3">Luciferin 4-monooxygenase</fullName>
        <ecNumber evidence="2">1.13.12.7</ecNumber>
    </recommendedName>
</protein>
<dbReference type="FunCoup" id="B3S1W4">
    <property type="interactions" value="751"/>
</dbReference>
<dbReference type="RefSeq" id="XP_002114173.1">
    <property type="nucleotide sequence ID" value="XM_002114137.1"/>
</dbReference>
<dbReference type="InterPro" id="IPR045851">
    <property type="entry name" value="AMP-bd_C_sf"/>
</dbReference>
<organism evidence="12 13">
    <name type="scientific">Trichoplax adhaerens</name>
    <name type="common">Trichoplax reptans</name>
    <dbReference type="NCBI Taxonomy" id="10228"/>
    <lineage>
        <taxon>Eukaryota</taxon>
        <taxon>Metazoa</taxon>
        <taxon>Placozoa</taxon>
        <taxon>Uniplacotomia</taxon>
        <taxon>Trichoplacea</taxon>
        <taxon>Trichoplacidae</taxon>
        <taxon>Trichoplax</taxon>
    </lineage>
</organism>
<keyword evidence="9" id="KW-0812">Transmembrane</keyword>
<evidence type="ECO:0000256" key="1">
    <source>
        <dbReference type="ARBA" id="ARBA00006432"/>
    </source>
</evidence>
<dbReference type="Pfam" id="PF13193">
    <property type="entry name" value="AMP-binding_C"/>
    <property type="match status" value="1"/>
</dbReference>
<gene>
    <name evidence="12" type="ORF">TRIADDRAFT_58362</name>
</gene>
<dbReference type="HOGENOM" id="CLU_000022_59_2_1"/>
<evidence type="ECO:0000313" key="13">
    <source>
        <dbReference type="Proteomes" id="UP000009022"/>
    </source>
</evidence>
<dbReference type="CTD" id="6755386"/>
<feature type="transmembrane region" description="Helical" evidence="9">
    <location>
        <begin position="82"/>
        <end position="103"/>
    </location>
</feature>
<dbReference type="eggNOG" id="KOG1176">
    <property type="taxonomic scope" value="Eukaryota"/>
</dbReference>
<name>B3S1W4_TRIAD</name>
<dbReference type="KEGG" id="tad:TRIADDRAFT_58362"/>
<dbReference type="InParanoid" id="B3S1W4"/>
<comment type="catalytic activity">
    <reaction evidence="8">
        <text>firefly D-luciferin + ATP + O2 = firefly oxyluciferin + hnu + AMP + CO2 + diphosphate</text>
        <dbReference type="Rhea" id="RHEA:10732"/>
        <dbReference type="ChEBI" id="CHEBI:15379"/>
        <dbReference type="ChEBI" id="CHEBI:16526"/>
        <dbReference type="ChEBI" id="CHEBI:16792"/>
        <dbReference type="ChEBI" id="CHEBI:30212"/>
        <dbReference type="ChEBI" id="CHEBI:30616"/>
        <dbReference type="ChEBI" id="CHEBI:33019"/>
        <dbReference type="ChEBI" id="CHEBI:58038"/>
        <dbReference type="ChEBI" id="CHEBI:456215"/>
        <dbReference type="EC" id="1.13.12.7"/>
    </reaction>
</comment>
<dbReference type="STRING" id="10228.B3S1W4"/>
<accession>B3S1W4</accession>
<evidence type="ECO:0000256" key="2">
    <source>
        <dbReference type="ARBA" id="ARBA00012532"/>
    </source>
</evidence>
<evidence type="ECO:0000256" key="3">
    <source>
        <dbReference type="ARBA" id="ARBA00019043"/>
    </source>
</evidence>
<keyword evidence="9" id="KW-1133">Transmembrane helix</keyword>
<dbReference type="GO" id="GO:0008218">
    <property type="term" value="P:bioluminescence"/>
    <property type="evidence" value="ECO:0007669"/>
    <property type="project" value="UniProtKB-KW"/>
</dbReference>
<keyword evidence="4" id="KW-0547">Nucleotide-binding</keyword>